<dbReference type="AlphaFoldDB" id="A0A9P9IK71"/>
<keyword evidence="2" id="KW-1133">Transmembrane helix</keyword>
<reference evidence="3" key="1">
    <citation type="journal article" date="2021" name="Nat. Commun.">
        <title>Genetic determinants of endophytism in the Arabidopsis root mycobiome.</title>
        <authorList>
            <person name="Mesny F."/>
            <person name="Miyauchi S."/>
            <person name="Thiergart T."/>
            <person name="Pickel B."/>
            <person name="Atanasova L."/>
            <person name="Karlsson M."/>
            <person name="Huettel B."/>
            <person name="Barry K.W."/>
            <person name="Haridas S."/>
            <person name="Chen C."/>
            <person name="Bauer D."/>
            <person name="Andreopoulos W."/>
            <person name="Pangilinan J."/>
            <person name="LaButti K."/>
            <person name="Riley R."/>
            <person name="Lipzen A."/>
            <person name="Clum A."/>
            <person name="Drula E."/>
            <person name="Henrissat B."/>
            <person name="Kohler A."/>
            <person name="Grigoriev I.V."/>
            <person name="Martin F.M."/>
            <person name="Hacquard S."/>
        </authorList>
    </citation>
    <scope>NUCLEOTIDE SEQUENCE</scope>
    <source>
        <strain evidence="3">MPI-CAGE-CH-0243</strain>
    </source>
</reference>
<proteinExistence type="predicted"/>
<feature type="transmembrane region" description="Helical" evidence="2">
    <location>
        <begin position="136"/>
        <end position="154"/>
    </location>
</feature>
<dbReference type="EMBL" id="JAGMWT010000009">
    <property type="protein sequence ID" value="KAH7122270.1"/>
    <property type="molecule type" value="Genomic_DNA"/>
</dbReference>
<evidence type="ECO:0000313" key="3">
    <source>
        <dbReference type="EMBL" id="KAH7122270.1"/>
    </source>
</evidence>
<evidence type="ECO:0000256" key="1">
    <source>
        <dbReference type="SAM" id="MobiDB-lite"/>
    </source>
</evidence>
<organism evidence="3 4">
    <name type="scientific">Dendryphion nanum</name>
    <dbReference type="NCBI Taxonomy" id="256645"/>
    <lineage>
        <taxon>Eukaryota</taxon>
        <taxon>Fungi</taxon>
        <taxon>Dikarya</taxon>
        <taxon>Ascomycota</taxon>
        <taxon>Pezizomycotina</taxon>
        <taxon>Dothideomycetes</taxon>
        <taxon>Pleosporomycetidae</taxon>
        <taxon>Pleosporales</taxon>
        <taxon>Torulaceae</taxon>
        <taxon>Dendryphion</taxon>
    </lineage>
</organism>
<evidence type="ECO:0000313" key="4">
    <source>
        <dbReference type="Proteomes" id="UP000700596"/>
    </source>
</evidence>
<feature type="region of interest" description="Disordered" evidence="1">
    <location>
        <begin position="65"/>
        <end position="96"/>
    </location>
</feature>
<comment type="caution">
    <text evidence="3">The sequence shown here is derived from an EMBL/GenBank/DDBJ whole genome shotgun (WGS) entry which is preliminary data.</text>
</comment>
<keyword evidence="2" id="KW-0812">Transmembrane</keyword>
<evidence type="ECO:0000256" key="2">
    <source>
        <dbReference type="SAM" id="Phobius"/>
    </source>
</evidence>
<dbReference type="OrthoDB" id="3799173at2759"/>
<name>A0A9P9IK71_9PLEO</name>
<gene>
    <name evidence="3" type="ORF">B0J11DRAFT_531059</name>
</gene>
<accession>A0A9P9IK71</accession>
<dbReference type="Proteomes" id="UP000700596">
    <property type="component" value="Unassembled WGS sequence"/>
</dbReference>
<keyword evidence="4" id="KW-1185">Reference proteome</keyword>
<feature type="compositionally biased region" description="Polar residues" evidence="1">
    <location>
        <begin position="70"/>
        <end position="88"/>
    </location>
</feature>
<keyword evidence="2" id="KW-0472">Membrane</keyword>
<protein>
    <submittedName>
        <fullName evidence="3">Uncharacterized protein</fullName>
    </submittedName>
</protein>
<sequence>MLQSRPSFDIADNRALDASPAPTYSSMFHAHKDYITPTHTASSNPFLQSTQSSLFSHPENITVNEKRHLQSNNTSDPRSGLATTSAHPTHNLHPFEEPFDRKKTLYGAPTTFPNYPPSPLPPLPPRPKTRRCLRPAILIPWCFALFFFLLTIWYTSIAVGAKFLAHIDPFAAGTNSPPEINVHIHGIDPSVIPNVSVILGGTSASTMLAPASASSSLRGGNAPIVPAITPAPVRSVKPSALNSQRIETIQTGLERAFDELVSQQIGFVTITRRTARP</sequence>